<dbReference type="InterPro" id="IPR033870">
    <property type="entry name" value="FatB"/>
</dbReference>
<gene>
    <name evidence="7" type="ordered locus">Jden_2366</name>
</gene>
<comment type="subcellular location">
    <subcellularLocation>
        <location evidence="1">Cell envelope</location>
    </subcellularLocation>
</comment>
<evidence type="ECO:0000256" key="1">
    <source>
        <dbReference type="ARBA" id="ARBA00004196"/>
    </source>
</evidence>
<dbReference type="Pfam" id="PF01497">
    <property type="entry name" value="Peripla_BP_2"/>
    <property type="match status" value="1"/>
</dbReference>
<dbReference type="PANTHER" id="PTHR30532:SF28">
    <property type="entry name" value="PETROBACTIN-BINDING PROTEIN YCLQ"/>
    <property type="match status" value="1"/>
</dbReference>
<feature type="chain" id="PRO_5038812930" evidence="5">
    <location>
        <begin position="29"/>
        <end position="318"/>
    </location>
</feature>
<evidence type="ECO:0000313" key="8">
    <source>
        <dbReference type="Proteomes" id="UP000000628"/>
    </source>
</evidence>
<accession>C7R2K9</accession>
<dbReference type="KEGG" id="jde:Jden_2366"/>
<dbReference type="PROSITE" id="PS50983">
    <property type="entry name" value="FE_B12_PBP"/>
    <property type="match status" value="1"/>
</dbReference>
<dbReference type="InterPro" id="IPR002491">
    <property type="entry name" value="ABC_transptr_periplasmic_BD"/>
</dbReference>
<evidence type="ECO:0000256" key="4">
    <source>
        <dbReference type="ARBA" id="ARBA00022729"/>
    </source>
</evidence>
<dbReference type="EMBL" id="CP001706">
    <property type="protein sequence ID" value="ACV10000.1"/>
    <property type="molecule type" value="Genomic_DNA"/>
</dbReference>
<sequence length="318" mass="32987">MKTTTRSTLGISAALATLLALGACSSEAQGDNAADTTADSGDTISVTHAQGTTDVPVNPDTVYTFDLGVLDSLTSLGVDVAGVPDAVYPASLSQYASDDYAKVGSMKEPDLEAIANGDPDLIIISARLSESYEELSKIAPTIDLTVDATDPLPSFTEHTETLGKIFDKEDEVAGKLTGITEQIDSIKAEAANAGNALILMTSATEVTAYGAGSRFGLIHDVLGFPTAADIASEGPHGEAVSFEFVKETNPDILYAIDRDAAFGESTDASEAVLDNELVNSTNAAKNNKIINLDGGSWYLVGYGLNNLPAMIGEVAQAL</sequence>
<dbReference type="RefSeq" id="WP_015772611.1">
    <property type="nucleotide sequence ID" value="NC_013174.1"/>
</dbReference>
<dbReference type="CDD" id="cd01140">
    <property type="entry name" value="FatB"/>
    <property type="match status" value="1"/>
</dbReference>
<proteinExistence type="inferred from homology"/>
<comment type="similarity">
    <text evidence="2">Belongs to the bacterial solute-binding protein 8 family.</text>
</comment>
<dbReference type="AlphaFoldDB" id="C7R2K9"/>
<feature type="signal peptide" evidence="5">
    <location>
        <begin position="1"/>
        <end position="28"/>
    </location>
</feature>
<evidence type="ECO:0000256" key="5">
    <source>
        <dbReference type="SAM" id="SignalP"/>
    </source>
</evidence>
<evidence type="ECO:0000256" key="2">
    <source>
        <dbReference type="ARBA" id="ARBA00008814"/>
    </source>
</evidence>
<evidence type="ECO:0000313" key="7">
    <source>
        <dbReference type="EMBL" id="ACV10000.1"/>
    </source>
</evidence>
<dbReference type="Proteomes" id="UP000000628">
    <property type="component" value="Chromosome"/>
</dbReference>
<organism evidence="7 8">
    <name type="scientific">Jonesia denitrificans (strain ATCC 14870 / DSM 20603 / BCRC 15368 / CIP 55.134 / JCM 11481 / NBRC 15587 / NCTC 10816 / Prevot 55134)</name>
    <name type="common">Listeria denitrificans</name>
    <dbReference type="NCBI Taxonomy" id="471856"/>
    <lineage>
        <taxon>Bacteria</taxon>
        <taxon>Bacillati</taxon>
        <taxon>Actinomycetota</taxon>
        <taxon>Actinomycetes</taxon>
        <taxon>Micrococcales</taxon>
        <taxon>Jonesiaceae</taxon>
        <taxon>Jonesia</taxon>
    </lineage>
</organism>
<reference evidence="7 8" key="1">
    <citation type="journal article" date="2009" name="Stand. Genomic Sci.">
        <title>Complete genome sequence of Jonesia denitrificans type strain (Prevot 55134).</title>
        <authorList>
            <person name="Pukall R."/>
            <person name="Gehrich-Schroter G."/>
            <person name="Lapidus A."/>
            <person name="Nolan M."/>
            <person name="Glavina Del Rio T."/>
            <person name="Lucas S."/>
            <person name="Chen F."/>
            <person name="Tice H."/>
            <person name="Pitluck S."/>
            <person name="Cheng J.F."/>
            <person name="Copeland A."/>
            <person name="Saunders E."/>
            <person name="Brettin T."/>
            <person name="Detter J.C."/>
            <person name="Bruce D."/>
            <person name="Goodwin L."/>
            <person name="Pati A."/>
            <person name="Ivanova N."/>
            <person name="Mavromatis K."/>
            <person name="Ovchinnikova G."/>
            <person name="Chen A."/>
            <person name="Palaniappan K."/>
            <person name="Land M."/>
            <person name="Hauser L."/>
            <person name="Chang Y.J."/>
            <person name="Jeffries C.D."/>
            <person name="Chain P."/>
            <person name="Goker M."/>
            <person name="Bristow J."/>
            <person name="Eisen J.A."/>
            <person name="Markowitz V."/>
            <person name="Hugenholtz P."/>
            <person name="Kyrpides N.C."/>
            <person name="Klenk H.P."/>
            <person name="Han C."/>
        </authorList>
    </citation>
    <scope>NUCLEOTIDE SEQUENCE [LARGE SCALE GENOMIC DNA]</scope>
    <source>
        <strain evidence="8">ATCC 14870 / DSM 20603 / BCRC 15368 / CIP 55.134 / JCM 11481 / NBRC 15587 / NCTC 10816 / Prevot 55134</strain>
    </source>
</reference>
<feature type="domain" description="Fe/B12 periplasmic-binding" evidence="6">
    <location>
        <begin position="61"/>
        <end position="318"/>
    </location>
</feature>
<dbReference type="SUPFAM" id="SSF53807">
    <property type="entry name" value="Helical backbone' metal receptor"/>
    <property type="match status" value="1"/>
</dbReference>
<keyword evidence="4 5" id="KW-0732">Signal</keyword>
<name>C7R2K9_JONDD</name>
<protein>
    <submittedName>
        <fullName evidence="7">Periplasmic binding protein</fullName>
    </submittedName>
</protein>
<dbReference type="STRING" id="471856.Jden_2366"/>
<dbReference type="GO" id="GO:0030288">
    <property type="term" value="C:outer membrane-bounded periplasmic space"/>
    <property type="evidence" value="ECO:0007669"/>
    <property type="project" value="TreeGrafter"/>
</dbReference>
<dbReference type="HOGENOM" id="CLU_038034_3_1_11"/>
<evidence type="ECO:0000256" key="3">
    <source>
        <dbReference type="ARBA" id="ARBA00022448"/>
    </source>
</evidence>
<dbReference type="InterPro" id="IPR051313">
    <property type="entry name" value="Bact_iron-sidero_bind"/>
</dbReference>
<dbReference type="PROSITE" id="PS51257">
    <property type="entry name" value="PROKAR_LIPOPROTEIN"/>
    <property type="match status" value="1"/>
</dbReference>
<dbReference type="eggNOG" id="COG4607">
    <property type="taxonomic scope" value="Bacteria"/>
</dbReference>
<evidence type="ECO:0000259" key="6">
    <source>
        <dbReference type="PROSITE" id="PS50983"/>
    </source>
</evidence>
<keyword evidence="3" id="KW-0813">Transport</keyword>
<keyword evidence="8" id="KW-1185">Reference proteome</keyword>
<dbReference type="PANTHER" id="PTHR30532">
    <property type="entry name" value="IRON III DICITRATE-BINDING PERIPLASMIC PROTEIN"/>
    <property type="match status" value="1"/>
</dbReference>
<dbReference type="Gene3D" id="3.40.50.1980">
    <property type="entry name" value="Nitrogenase molybdenum iron protein domain"/>
    <property type="match status" value="2"/>
</dbReference>
<dbReference type="GO" id="GO:1901678">
    <property type="term" value="P:iron coordination entity transport"/>
    <property type="evidence" value="ECO:0007669"/>
    <property type="project" value="UniProtKB-ARBA"/>
</dbReference>